<proteinExistence type="inferred from homology"/>
<reference evidence="6 7" key="1">
    <citation type="submission" date="2019-06" db="EMBL/GenBank/DDBJ databases">
        <authorList>
            <person name="Jiang L."/>
        </authorList>
    </citation>
    <scope>NUCLEOTIDE SEQUENCE [LARGE SCALE GENOMIC DNA]</scope>
    <source>
        <strain evidence="6 7">YIM 48858</strain>
    </source>
</reference>
<name>A0A5C4N552_9RHOB</name>
<dbReference type="SUPFAM" id="SSF51316">
    <property type="entry name" value="Mss4-like"/>
    <property type="match status" value="1"/>
</dbReference>
<accession>A0A5C4N552</accession>
<dbReference type="OrthoDB" id="9807246at2"/>
<comment type="caution">
    <text evidence="6">The sequence shown here is derived from an EMBL/GenBank/DDBJ whole genome shotgun (WGS) entry which is preliminary data.</text>
</comment>
<evidence type="ECO:0000256" key="2">
    <source>
        <dbReference type="ARBA" id="ARBA00022723"/>
    </source>
</evidence>
<evidence type="ECO:0000256" key="1">
    <source>
        <dbReference type="ARBA" id="ARBA00005495"/>
    </source>
</evidence>
<dbReference type="RefSeq" id="WP_139083248.1">
    <property type="nucleotide sequence ID" value="NZ_VDFV01000045.1"/>
</dbReference>
<dbReference type="Pfam" id="PF04828">
    <property type="entry name" value="GFA"/>
    <property type="match status" value="1"/>
</dbReference>
<dbReference type="GO" id="GO:0046872">
    <property type="term" value="F:metal ion binding"/>
    <property type="evidence" value="ECO:0007669"/>
    <property type="project" value="UniProtKB-KW"/>
</dbReference>
<keyword evidence="4" id="KW-0456">Lyase</keyword>
<sequence length="152" mass="16688">MPWPTLPAEGGCRCGAVRFRVQAAPLLTMACHCRGCQRMTGSAFSLSVAVPEEGFEILQGDTVPGGADKAFGHRFCPDCLSWVWTKHPMMQGFLNVRSTMLDEPSWTRPFVETCAAEGFAFVTSGAVRSYPGFPSQEEYPALLAEYREWAGD</sequence>
<dbReference type="InterPro" id="IPR011057">
    <property type="entry name" value="Mss4-like_sf"/>
</dbReference>
<dbReference type="InterPro" id="IPR006913">
    <property type="entry name" value="CENP-V/GFA"/>
</dbReference>
<feature type="domain" description="CENP-V/GFA" evidence="5">
    <location>
        <begin position="8"/>
        <end position="107"/>
    </location>
</feature>
<dbReference type="PANTHER" id="PTHR33337:SF40">
    <property type="entry name" value="CENP-V_GFA DOMAIN-CONTAINING PROTEIN-RELATED"/>
    <property type="match status" value="1"/>
</dbReference>
<keyword evidence="2" id="KW-0479">Metal-binding</keyword>
<dbReference type="PANTHER" id="PTHR33337">
    <property type="entry name" value="GFA DOMAIN-CONTAINING PROTEIN"/>
    <property type="match status" value="1"/>
</dbReference>
<evidence type="ECO:0000313" key="7">
    <source>
        <dbReference type="Proteomes" id="UP000305709"/>
    </source>
</evidence>
<dbReference type="PROSITE" id="PS51891">
    <property type="entry name" value="CENP_V_GFA"/>
    <property type="match status" value="1"/>
</dbReference>
<dbReference type="EMBL" id="VDFV01000045">
    <property type="protein sequence ID" value="TNC63996.1"/>
    <property type="molecule type" value="Genomic_DNA"/>
</dbReference>
<protein>
    <submittedName>
        <fullName evidence="6">GFA family protein</fullName>
    </submittedName>
</protein>
<gene>
    <name evidence="6" type="ORF">FHG71_18840</name>
</gene>
<evidence type="ECO:0000256" key="4">
    <source>
        <dbReference type="ARBA" id="ARBA00023239"/>
    </source>
</evidence>
<dbReference type="Proteomes" id="UP000305709">
    <property type="component" value="Unassembled WGS sequence"/>
</dbReference>
<dbReference type="Gene3D" id="3.90.1590.10">
    <property type="entry name" value="glutathione-dependent formaldehyde- activating enzyme (gfa)"/>
    <property type="match status" value="1"/>
</dbReference>
<keyword evidence="7" id="KW-1185">Reference proteome</keyword>
<comment type="similarity">
    <text evidence="1">Belongs to the Gfa family.</text>
</comment>
<organism evidence="6 7">
    <name type="scientific">Rubellimicrobium roseum</name>
    <dbReference type="NCBI Taxonomy" id="687525"/>
    <lineage>
        <taxon>Bacteria</taxon>
        <taxon>Pseudomonadati</taxon>
        <taxon>Pseudomonadota</taxon>
        <taxon>Alphaproteobacteria</taxon>
        <taxon>Rhodobacterales</taxon>
        <taxon>Roseobacteraceae</taxon>
        <taxon>Rubellimicrobium</taxon>
    </lineage>
</organism>
<evidence type="ECO:0000256" key="3">
    <source>
        <dbReference type="ARBA" id="ARBA00022833"/>
    </source>
</evidence>
<dbReference type="AlphaFoldDB" id="A0A5C4N552"/>
<keyword evidence="3" id="KW-0862">Zinc</keyword>
<evidence type="ECO:0000313" key="6">
    <source>
        <dbReference type="EMBL" id="TNC63996.1"/>
    </source>
</evidence>
<dbReference type="GO" id="GO:0016846">
    <property type="term" value="F:carbon-sulfur lyase activity"/>
    <property type="evidence" value="ECO:0007669"/>
    <property type="project" value="InterPro"/>
</dbReference>
<evidence type="ECO:0000259" key="5">
    <source>
        <dbReference type="PROSITE" id="PS51891"/>
    </source>
</evidence>